<dbReference type="EMBL" id="NRGP01000002">
    <property type="protein sequence ID" value="PCC48184.1"/>
    <property type="molecule type" value="Genomic_DNA"/>
</dbReference>
<dbReference type="Proteomes" id="UP000234289">
    <property type="component" value="Unassembled WGS sequence"/>
</dbReference>
<dbReference type="RefSeq" id="WP_096161423.1">
    <property type="nucleotide sequence ID" value="NZ_FXZG01000015.1"/>
</dbReference>
<dbReference type="EMBL" id="FXZG01000015">
    <property type="protein sequence ID" value="SMX91048.1"/>
    <property type="molecule type" value="Genomic_DNA"/>
</dbReference>
<dbReference type="Gene3D" id="3.40.50.720">
    <property type="entry name" value="NAD(P)-binding Rossmann-like Domain"/>
    <property type="match status" value="1"/>
</dbReference>
<proteinExistence type="predicted"/>
<protein>
    <submittedName>
        <fullName evidence="2">Zinc-binding dehydrogenase</fullName>
    </submittedName>
</protein>
<dbReference type="Gene3D" id="3.90.180.10">
    <property type="entry name" value="Medium-chain alcohol dehydrogenases, catalytic domain"/>
    <property type="match status" value="2"/>
</dbReference>
<organism evidence="1 3">
    <name type="scientific">Brevibacterium aurantiacum</name>
    <dbReference type="NCBI Taxonomy" id="273384"/>
    <lineage>
        <taxon>Bacteria</taxon>
        <taxon>Bacillati</taxon>
        <taxon>Actinomycetota</taxon>
        <taxon>Actinomycetes</taxon>
        <taxon>Micrococcales</taxon>
        <taxon>Brevibacteriaceae</taxon>
        <taxon>Brevibacterium</taxon>
    </lineage>
</organism>
<dbReference type="SUPFAM" id="SSF50129">
    <property type="entry name" value="GroES-like"/>
    <property type="match status" value="1"/>
</dbReference>
<sequence length="148" mass="15989">MTSHLEPETGALMRAVVRTDSASEHVAFAEVPVPAFAADELLVRVQAIGVGIHDPLFLPVEAQYPYTIGIGAAVTVSGDPLVAERSITVCGLDYATRVQTDLQALIDDVAEGALQVEIERRYAFHEALEAIEKVRSRHARGKVVITLE</sequence>
<accession>A0A2H1JUU5</accession>
<dbReference type="Pfam" id="PF13602">
    <property type="entry name" value="ADH_zinc_N_2"/>
    <property type="match status" value="1"/>
</dbReference>
<evidence type="ECO:0000313" key="3">
    <source>
        <dbReference type="Proteomes" id="UP000217564"/>
    </source>
</evidence>
<evidence type="ECO:0000313" key="4">
    <source>
        <dbReference type="Proteomes" id="UP000234289"/>
    </source>
</evidence>
<evidence type="ECO:0000313" key="2">
    <source>
        <dbReference type="EMBL" id="SMX91048.1"/>
    </source>
</evidence>
<gene>
    <name evidence="2" type="ORF">BAUR920_02481</name>
    <name evidence="1" type="ORF">CIK64_00300</name>
</gene>
<dbReference type="AlphaFoldDB" id="A0A2A3Z9H0"/>
<dbReference type="Proteomes" id="UP000217564">
    <property type="component" value="Unassembled WGS sequence"/>
</dbReference>
<name>A0A2A3Z9H0_BREAU</name>
<reference evidence="2" key="3">
    <citation type="submission" date="2017-03" db="EMBL/GenBank/DDBJ databases">
        <authorList>
            <person name="Afonso C.L."/>
            <person name="Miller P.J."/>
            <person name="Scott M.A."/>
            <person name="Spackman E."/>
            <person name="Goraichik I."/>
            <person name="Dimitrov K.M."/>
            <person name="Suarez D.L."/>
            <person name="Swayne D.E."/>
        </authorList>
    </citation>
    <scope>NUCLEOTIDE SEQUENCE [LARGE SCALE GENOMIC DNA]</scope>
    <source>
        <strain evidence="2">CNRZ 920</strain>
    </source>
</reference>
<dbReference type="InterPro" id="IPR011032">
    <property type="entry name" value="GroES-like_sf"/>
</dbReference>
<reference evidence="4" key="2">
    <citation type="submission" date="2017-03" db="EMBL/GenBank/DDBJ databases">
        <authorList>
            <person name="Monnet C."/>
        </authorList>
    </citation>
    <scope>NUCLEOTIDE SEQUENCE [LARGE SCALE GENOMIC DNA]</scope>
    <source>
        <strain evidence="4">CNRZ 920</strain>
    </source>
</reference>
<reference evidence="1 3" key="1">
    <citation type="journal article" date="2017" name="Elife">
        <title>Extensive horizontal gene transfer in cheese-associated bacteria.</title>
        <authorList>
            <person name="Bonham K.S."/>
            <person name="Wolfe B.E."/>
            <person name="Dutton R.J."/>
        </authorList>
    </citation>
    <scope>NUCLEOTIDE SEQUENCE [LARGE SCALE GENOMIC DNA]</scope>
    <source>
        <strain evidence="1 3">947_7</strain>
    </source>
</reference>
<accession>A0A2A3Z9H0</accession>
<evidence type="ECO:0000313" key="1">
    <source>
        <dbReference type="EMBL" id="PCC48184.1"/>
    </source>
</evidence>